<dbReference type="PIRSF" id="PIRSF011484">
    <property type="entry name" value="YaeQ"/>
    <property type="match status" value="1"/>
</dbReference>
<dbReference type="EMBL" id="CP014646">
    <property type="protein sequence ID" value="AMO36794.1"/>
    <property type="molecule type" value="Genomic_DNA"/>
</dbReference>
<evidence type="ECO:0000313" key="2">
    <source>
        <dbReference type="Proteomes" id="UP000036902"/>
    </source>
</evidence>
<dbReference type="PANTHER" id="PTHR38784">
    <property type="entry name" value="SUCROSE PHOSPHORYLASE"/>
    <property type="match status" value="1"/>
</dbReference>
<dbReference type="CDD" id="cd22368">
    <property type="entry name" value="YaeQ-like"/>
    <property type="match status" value="1"/>
</dbReference>
<dbReference type="InterPro" id="IPR011335">
    <property type="entry name" value="Restrct_endonuc-II-like"/>
</dbReference>
<dbReference type="InterPro" id="IPR009822">
    <property type="entry name" value="YaeQ"/>
</dbReference>
<dbReference type="AlphaFoldDB" id="A0A127K579"/>
<evidence type="ECO:0000313" key="1">
    <source>
        <dbReference type="EMBL" id="AMO36794.1"/>
    </source>
</evidence>
<protein>
    <recommendedName>
        <fullName evidence="3">YaeQ family protein</fullName>
    </recommendedName>
</protein>
<gene>
    <name evidence="1" type="ORF">AC731_007435</name>
</gene>
<dbReference type="SUPFAM" id="SSF52980">
    <property type="entry name" value="Restriction endonuclease-like"/>
    <property type="match status" value="1"/>
</dbReference>
<dbReference type="Gene3D" id="3.10.640.10">
    <property type="entry name" value="Restriction endonuclease-like alpha-beta roll domain"/>
    <property type="match status" value="1"/>
</dbReference>
<proteinExistence type="predicted"/>
<organism evidence="1 2">
    <name type="scientific">Thauera humireducens</name>
    <dbReference type="NCBI Taxonomy" id="1134435"/>
    <lineage>
        <taxon>Bacteria</taxon>
        <taxon>Pseudomonadati</taxon>
        <taxon>Pseudomonadota</taxon>
        <taxon>Betaproteobacteria</taxon>
        <taxon>Rhodocyclales</taxon>
        <taxon>Zoogloeaceae</taxon>
        <taxon>Thauera</taxon>
    </lineage>
</organism>
<sequence>MALKATIFKADIQIADMDRGHYADYSLTLARHPSETDERMMVRLLGFALFADPALAFGKGLCVDDEPDLWQKDLTGAIQRWIDVGQPDEKWVRKACGRATEVVVLTYGRALEVWWAGVRDKLSRQATLRVIEVSREASSELAKLAERTMRLQFSIQDGHVWVTNGRDTVQIEPRTLLGADRV</sequence>
<keyword evidence="2" id="KW-1185">Reference proteome</keyword>
<reference evidence="2" key="1">
    <citation type="submission" date="2016-03" db="EMBL/GenBank/DDBJ databases">
        <authorList>
            <person name="Ma C."/>
            <person name="Zhou S."/>
            <person name="Yang G."/>
        </authorList>
    </citation>
    <scope>NUCLEOTIDE SEQUENCE [LARGE SCALE GENOMIC DNA]</scope>
    <source>
        <strain evidence="2">SgZ-1</strain>
    </source>
</reference>
<dbReference type="Proteomes" id="UP000036902">
    <property type="component" value="Chromosome"/>
</dbReference>
<dbReference type="PANTHER" id="PTHR38784:SF1">
    <property type="entry name" value="SUCROSE PHOSPHORYLASE"/>
    <property type="match status" value="1"/>
</dbReference>
<dbReference type="Pfam" id="PF07152">
    <property type="entry name" value="YaeQ"/>
    <property type="match status" value="1"/>
</dbReference>
<dbReference type="RefSeq" id="WP_004260641.1">
    <property type="nucleotide sequence ID" value="NZ_CP014646.1"/>
</dbReference>
<dbReference type="SMART" id="SM01322">
    <property type="entry name" value="YaeQ"/>
    <property type="match status" value="1"/>
</dbReference>
<dbReference type="InterPro" id="IPR038590">
    <property type="entry name" value="YaeQ_sf"/>
</dbReference>
<accession>A0A127K579</accession>
<evidence type="ECO:0008006" key="3">
    <source>
        <dbReference type="Google" id="ProtNLM"/>
    </source>
</evidence>
<dbReference type="KEGG" id="thu:AC731_007435"/>
<name>A0A127K579_9RHOO</name>
<dbReference type="STRING" id="1134435.AC731_007435"/>